<dbReference type="SUPFAM" id="SSF81296">
    <property type="entry name" value="E set domains"/>
    <property type="match status" value="1"/>
</dbReference>
<dbReference type="Gene3D" id="1.50.10.10">
    <property type="match status" value="1"/>
</dbReference>
<evidence type="ECO:0000259" key="6">
    <source>
        <dbReference type="Pfam" id="PF02927"/>
    </source>
</evidence>
<dbReference type="InterPro" id="IPR013783">
    <property type="entry name" value="Ig-like_fold"/>
</dbReference>
<evidence type="ECO:0000313" key="7">
    <source>
        <dbReference type="EMBL" id="BDD01831.1"/>
    </source>
</evidence>
<feature type="domain" description="Cellulase Ig-like" evidence="6">
    <location>
        <begin position="212"/>
        <end position="302"/>
    </location>
</feature>
<keyword evidence="2" id="KW-0119">Carbohydrate metabolism</keyword>
<accession>A0ABN6LF68</accession>
<dbReference type="InterPro" id="IPR014756">
    <property type="entry name" value="Ig_E-set"/>
</dbReference>
<protein>
    <recommendedName>
        <fullName evidence="9">Cellulase Ig-like domain-containing protein</fullName>
    </recommendedName>
</protein>
<keyword evidence="4" id="KW-0732">Signal</keyword>
<evidence type="ECO:0000313" key="8">
    <source>
        <dbReference type="Proteomes" id="UP001354989"/>
    </source>
</evidence>
<dbReference type="Pfam" id="PF00759">
    <property type="entry name" value="Glyco_hydro_9"/>
    <property type="match status" value="1"/>
</dbReference>
<keyword evidence="8" id="KW-1185">Reference proteome</keyword>
<dbReference type="CDD" id="cd02850">
    <property type="entry name" value="E_set_Cellulase_N"/>
    <property type="match status" value="1"/>
</dbReference>
<feature type="domain" description="Glycoside hydrolase family 9" evidence="5">
    <location>
        <begin position="383"/>
        <end position="752"/>
    </location>
</feature>
<evidence type="ECO:0000256" key="3">
    <source>
        <dbReference type="ARBA" id="ARBA00023326"/>
    </source>
</evidence>
<organism evidence="7 8">
    <name type="scientific">Persicobacter psychrovividus</name>
    <dbReference type="NCBI Taxonomy" id="387638"/>
    <lineage>
        <taxon>Bacteria</taxon>
        <taxon>Pseudomonadati</taxon>
        <taxon>Bacteroidota</taxon>
        <taxon>Cytophagia</taxon>
        <taxon>Cytophagales</taxon>
        <taxon>Persicobacteraceae</taxon>
        <taxon>Persicobacter</taxon>
    </lineage>
</organism>
<dbReference type="InterPro" id="IPR008928">
    <property type="entry name" value="6-hairpin_glycosidase_sf"/>
</dbReference>
<name>A0ABN6LF68_9BACT</name>
<evidence type="ECO:0000256" key="4">
    <source>
        <dbReference type="SAM" id="SignalP"/>
    </source>
</evidence>
<feature type="signal peptide" evidence="4">
    <location>
        <begin position="1"/>
        <end position="19"/>
    </location>
</feature>
<sequence>MRFLSGIICCCLSVAFMMACESSTKNVEPMPKVVHMGVLSPKVVHLQIQEGEMIPGYQVKYVKQQGDSVAVVKSKLRDLEVSYPLFRNGKEIGWLSGPHHEILAMGQQMKGQDLKTENITQASAYKVFSKEDDRCLEGVSPLAVYQKSKANNWVEPSRKFMMLHDLYFELPFGMKPNAHYTLEAKGLNVDPQKLAWDYNEQVENFAFQLPDIGYQLDDPSKTAYLSAWLGTGGSFSFDEAHDFEVRRANDNKVVFKGKVEKALDENEVEYNIDDHNFAKTNVYQLKFGELANTGEYYIEIPSFGRSEHFKISKSTFRDAFKVAMKGFFHIRGNMEMKEPYTDFKRPEAYLPNKDIKTYRSAVSLMNTGNGLNARGLDKDNFGELLKHKTDELVTINAYGGYHDAGDWDRRVQHLYCSRLMLELFELYPAYFEAFNGNIPESKNNIPDIIDEVIFNISFYKSLQTAEGGICGGLEAEDHPREGETSYQESYETFVYAPDMWSSFIYAGVASRLSYLVEQYDAKLAAEYKSSALKAYQWGEGRFSAAYAAKSDQPLKREVFTEKSQAALDLYRLTGNRKFFHDFKQFSALNPSLEKMAKGNANEKWPFFKDAEAYQQASSDALFLLQMVPQKLLKSVDYPLVKQAEDMLIAQADSVLHYQQGNAYNIGAEGKSRSIMVGYFSVAHGMEMARAYRLTHQQKYLQGIFRSTDYALGANPMRLVYMSGLTDKSIKNSYHPDSRLTGQKLPAGILCYGQFDPEAKLSAYFTWPLKYYLNEQDTPAAKDFPAYEFYHDIYRWMIQNEWTPQQTMAPNAYVWGFLAAQASQQQPI</sequence>
<dbReference type="InterPro" id="IPR012341">
    <property type="entry name" value="6hp_glycosidase-like_sf"/>
</dbReference>
<comment type="similarity">
    <text evidence="1">Belongs to the glycosyl hydrolase 9 (cellulase E) family.</text>
</comment>
<dbReference type="InterPro" id="IPR001701">
    <property type="entry name" value="Glyco_hydro_9"/>
</dbReference>
<dbReference type="EMBL" id="AP025296">
    <property type="protein sequence ID" value="BDD01831.1"/>
    <property type="molecule type" value="Genomic_DNA"/>
</dbReference>
<keyword evidence="7" id="KW-0614">Plasmid</keyword>
<evidence type="ECO:0008006" key="9">
    <source>
        <dbReference type="Google" id="ProtNLM"/>
    </source>
</evidence>
<geneLocation type="plasmid" evidence="7 8">
    <name>pPP4</name>
</geneLocation>
<reference evidence="7 8" key="1">
    <citation type="submission" date="2021-12" db="EMBL/GenBank/DDBJ databases">
        <title>Genome sequencing of bacteria with rrn-lacking chromosome and rrn-plasmid.</title>
        <authorList>
            <person name="Anda M."/>
            <person name="Iwasaki W."/>
        </authorList>
    </citation>
    <scope>NUCLEOTIDE SEQUENCE [LARGE SCALE GENOMIC DNA]</scope>
    <source>
        <strain evidence="7 8">NBRC 101262</strain>
        <plasmid evidence="7 8">pPP4</plasmid>
    </source>
</reference>
<gene>
    <name evidence="7" type="ORF">PEPS_41110</name>
</gene>
<dbReference type="Proteomes" id="UP001354989">
    <property type="component" value="Plasmid pPP4"/>
</dbReference>
<proteinExistence type="inferred from homology"/>
<evidence type="ECO:0000256" key="1">
    <source>
        <dbReference type="ARBA" id="ARBA00007072"/>
    </source>
</evidence>
<dbReference type="InterPro" id="IPR004197">
    <property type="entry name" value="Cellulase_Ig-like"/>
</dbReference>
<keyword evidence="3" id="KW-0624">Polysaccharide degradation</keyword>
<dbReference type="RefSeq" id="WP_338399146.1">
    <property type="nucleotide sequence ID" value="NZ_AP025296.1"/>
</dbReference>
<feature type="chain" id="PRO_5046260068" description="Cellulase Ig-like domain-containing protein" evidence="4">
    <location>
        <begin position="20"/>
        <end position="827"/>
    </location>
</feature>
<evidence type="ECO:0000256" key="2">
    <source>
        <dbReference type="ARBA" id="ARBA00023277"/>
    </source>
</evidence>
<dbReference type="SUPFAM" id="SSF48208">
    <property type="entry name" value="Six-hairpin glycosidases"/>
    <property type="match status" value="1"/>
</dbReference>
<dbReference type="Pfam" id="PF02927">
    <property type="entry name" value="CelD_N"/>
    <property type="match status" value="1"/>
</dbReference>
<dbReference type="PROSITE" id="PS51257">
    <property type="entry name" value="PROKAR_LIPOPROTEIN"/>
    <property type="match status" value="1"/>
</dbReference>
<evidence type="ECO:0000259" key="5">
    <source>
        <dbReference type="Pfam" id="PF00759"/>
    </source>
</evidence>
<dbReference type="Gene3D" id="2.60.40.10">
    <property type="entry name" value="Immunoglobulins"/>
    <property type="match status" value="1"/>
</dbReference>